<name>A0A511T8H0_MYXFU</name>
<feature type="transmembrane region" description="Helical" evidence="1">
    <location>
        <begin position="414"/>
        <end position="434"/>
    </location>
</feature>
<evidence type="ECO:0000313" key="5">
    <source>
        <dbReference type="Proteomes" id="UP000321514"/>
    </source>
</evidence>
<evidence type="ECO:0000313" key="3">
    <source>
        <dbReference type="EMBL" id="SEU26016.1"/>
    </source>
</evidence>
<reference evidence="3 4" key="1">
    <citation type="submission" date="2016-10" db="EMBL/GenBank/DDBJ databases">
        <authorList>
            <person name="Varghese N."/>
            <person name="Submissions S."/>
        </authorList>
    </citation>
    <scope>NUCLEOTIDE SEQUENCE [LARGE SCALE GENOMIC DNA]</scope>
    <source>
        <strain evidence="3 4">DSM 16525</strain>
    </source>
</reference>
<proteinExistence type="predicted"/>
<dbReference type="Proteomes" id="UP000183760">
    <property type="component" value="Unassembled WGS sequence"/>
</dbReference>
<dbReference type="RefSeq" id="WP_074956950.1">
    <property type="nucleotide sequence ID" value="NZ_BJXR01000036.1"/>
</dbReference>
<dbReference type="OrthoDB" id="5379506at2"/>
<dbReference type="AlphaFoldDB" id="A0A511T8H0"/>
<keyword evidence="1" id="KW-0472">Membrane</keyword>
<evidence type="ECO:0000313" key="2">
    <source>
        <dbReference type="EMBL" id="GEN09903.1"/>
    </source>
</evidence>
<keyword evidence="1" id="KW-0812">Transmembrane</keyword>
<dbReference type="Proteomes" id="UP000321514">
    <property type="component" value="Unassembled WGS sequence"/>
</dbReference>
<reference evidence="2 5" key="2">
    <citation type="submission" date="2019-07" db="EMBL/GenBank/DDBJ databases">
        <title>Whole genome shotgun sequence of Myxococcus fulvus NBRC 100333.</title>
        <authorList>
            <person name="Hosoyama A."/>
            <person name="Uohara A."/>
            <person name="Ohji S."/>
            <person name="Ichikawa N."/>
        </authorList>
    </citation>
    <scope>NUCLEOTIDE SEQUENCE [LARGE SCALE GENOMIC DNA]</scope>
    <source>
        <strain evidence="2 5">NBRC 100333</strain>
    </source>
</reference>
<keyword evidence="4" id="KW-1185">Reference proteome</keyword>
<dbReference type="EMBL" id="BJXR01000036">
    <property type="protein sequence ID" value="GEN09903.1"/>
    <property type="molecule type" value="Genomic_DNA"/>
</dbReference>
<gene>
    <name evidence="2" type="ORF">MFU01_49400</name>
    <name evidence="3" type="ORF">SAMN05443572_107191</name>
</gene>
<evidence type="ECO:0000313" key="4">
    <source>
        <dbReference type="Proteomes" id="UP000183760"/>
    </source>
</evidence>
<evidence type="ECO:0000256" key="1">
    <source>
        <dbReference type="SAM" id="Phobius"/>
    </source>
</evidence>
<accession>A0A511T8H0</accession>
<keyword evidence="1" id="KW-1133">Transmembrane helix</keyword>
<organism evidence="2 5">
    <name type="scientific">Myxococcus fulvus</name>
    <dbReference type="NCBI Taxonomy" id="33"/>
    <lineage>
        <taxon>Bacteria</taxon>
        <taxon>Pseudomonadati</taxon>
        <taxon>Myxococcota</taxon>
        <taxon>Myxococcia</taxon>
        <taxon>Myxococcales</taxon>
        <taxon>Cystobacterineae</taxon>
        <taxon>Myxococcaceae</taxon>
        <taxon>Myxococcus</taxon>
    </lineage>
</organism>
<dbReference type="EMBL" id="FOIB01000007">
    <property type="protein sequence ID" value="SEU26016.1"/>
    <property type="molecule type" value="Genomic_DNA"/>
</dbReference>
<sequence>MILFLRSSAEANSVITTPAADIVVRRATAKYAQLAREVRVIVPWYDIQPDPEKFGQLLLQVAERDPVCCALLDRAGQVWGMDFSIDAKAFRAANVQKHYLKQLQIWLSPLSGNLGHRDAHRPTVDEQFDRMWGAYGLKKKDLEAVAALPFFKTLKVGGRRDRIQFYRNVTEAARALIGEVTSWPSRTIEKISMLYLLGSPGLATYQRTMLAAVVRAMAQGQAPLQLNYTMWEYLPYYLRGTPGEDTDVATAQPRVLGAIHHCLSESPATQALASAEAIEDFRTLDGGKEFNRWRLLPPVVRCQVLLSDLSRMFPWRGNNGRHQRLEFAQARLDGLPSLAGFAAWGSTMEAHAQPTPHDPGHDFPHAAGWTRHEFCPNVVSSRLLLAPLYAGTSGHTQGRISAWTMFAQRFQGIAAVPIGVVISVGYSVLWRLYYDKRTTSFHTLFEAIQGSHVDAAARDLRNVARIDGDVLWNTVLDSAPTGKIDVKGFWNACVAHFNKPGPFLPRQLKLEISKARTFVTKACPGSVIPRWSATEDADATGSAVAVWDDNQNLDAFREEEVWQFLVETFMPPPGASSSSTGLPAASSAAVVAPSPAKPTMSDLDKLAGLIGDYL</sequence>
<comment type="caution">
    <text evidence="2">The sequence shown here is derived from an EMBL/GenBank/DDBJ whole genome shotgun (WGS) entry which is preliminary data.</text>
</comment>
<protein>
    <submittedName>
        <fullName evidence="2">Uncharacterized protein</fullName>
    </submittedName>
</protein>